<feature type="region of interest" description="Disordered" evidence="6">
    <location>
        <begin position="141"/>
        <end position="163"/>
    </location>
</feature>
<dbReference type="Pfam" id="PF08123">
    <property type="entry name" value="DOT1"/>
    <property type="match status" value="1"/>
</dbReference>
<dbReference type="InterPro" id="IPR025789">
    <property type="entry name" value="DOT1_dom"/>
</dbReference>
<evidence type="ECO:0000256" key="1">
    <source>
        <dbReference type="ARBA" id="ARBA00012190"/>
    </source>
</evidence>
<name>A0A8J2SWH2_9STRA</name>
<evidence type="ECO:0000313" key="8">
    <source>
        <dbReference type="EMBL" id="CAH0375282.1"/>
    </source>
</evidence>
<evidence type="ECO:0000256" key="4">
    <source>
        <dbReference type="ARBA" id="ARBA00029821"/>
    </source>
</evidence>
<comment type="caution">
    <text evidence="8">The sequence shown here is derived from an EMBL/GenBank/DDBJ whole genome shotgun (WGS) entry which is preliminary data.</text>
</comment>
<dbReference type="Proteomes" id="UP000789595">
    <property type="component" value="Unassembled WGS sequence"/>
</dbReference>
<evidence type="ECO:0000256" key="3">
    <source>
        <dbReference type="ARBA" id="ARBA00022853"/>
    </source>
</evidence>
<evidence type="ECO:0000259" key="7">
    <source>
        <dbReference type="Pfam" id="PF08123"/>
    </source>
</evidence>
<evidence type="ECO:0000256" key="6">
    <source>
        <dbReference type="SAM" id="MobiDB-lite"/>
    </source>
</evidence>
<dbReference type="OrthoDB" id="443402at2759"/>
<dbReference type="InterPro" id="IPR029063">
    <property type="entry name" value="SAM-dependent_MTases_sf"/>
</dbReference>
<dbReference type="EC" id="2.1.1.360" evidence="1"/>
<organism evidence="8 9">
    <name type="scientific">Pelagomonas calceolata</name>
    <dbReference type="NCBI Taxonomy" id="35677"/>
    <lineage>
        <taxon>Eukaryota</taxon>
        <taxon>Sar</taxon>
        <taxon>Stramenopiles</taxon>
        <taxon>Ochrophyta</taxon>
        <taxon>Pelagophyceae</taxon>
        <taxon>Pelagomonadales</taxon>
        <taxon>Pelagomonadaceae</taxon>
        <taxon>Pelagomonas</taxon>
    </lineage>
</organism>
<evidence type="ECO:0000313" key="9">
    <source>
        <dbReference type="Proteomes" id="UP000789595"/>
    </source>
</evidence>
<dbReference type="EMBL" id="CAKKNE010000004">
    <property type="protein sequence ID" value="CAH0375282.1"/>
    <property type="molecule type" value="Genomic_DNA"/>
</dbReference>
<dbReference type="PANTHER" id="PTHR21451:SF19">
    <property type="entry name" value="ACTIVATED IN BLOCKED UNFOLDED PROTEIN RESPONSE"/>
    <property type="match status" value="1"/>
</dbReference>
<dbReference type="PANTHER" id="PTHR21451">
    <property type="entry name" value="HISTONE H3 METHYLTRANSFERASE"/>
    <property type="match status" value="1"/>
</dbReference>
<dbReference type="SUPFAM" id="SSF53335">
    <property type="entry name" value="S-adenosyl-L-methionine-dependent methyltransferases"/>
    <property type="match status" value="1"/>
</dbReference>
<protein>
    <recommendedName>
        <fullName evidence="2">Histone-lysine N-methyltransferase, H3 lysine-79 specific</fullName>
        <ecNumber evidence="1">2.1.1.360</ecNumber>
    </recommendedName>
    <alternativeName>
        <fullName evidence="4">Histone H3-K79 methyltransferase</fullName>
    </alternativeName>
</protein>
<proteinExistence type="predicted"/>
<dbReference type="AlphaFoldDB" id="A0A8J2SWH2"/>
<keyword evidence="9" id="KW-1185">Reference proteome</keyword>
<feature type="domain" description="DOT1" evidence="7">
    <location>
        <begin position="94"/>
        <end position="218"/>
    </location>
</feature>
<evidence type="ECO:0000256" key="2">
    <source>
        <dbReference type="ARBA" id="ARBA00020987"/>
    </source>
</evidence>
<gene>
    <name evidence="8" type="ORF">PECAL_4P26090</name>
</gene>
<sequence length="260" mass="28077">MPITAEQRRQLNRKRRDGRAAEAYAAILGDLDAPMLGACISLKEREDTKKAGTMAAPADALRYTECSLPALQRTLGKIQDKYGEGSGKLQEDGEGVFYDLGSGLGKACLQAAVCYPFEAVVGIEVLEGLHTMALELKQRYDDKAPEALPPSQRRSEDDGRPIDVPELEFRHTSFAGADLGEADVAFCHCAAFDKHTLKEAQAALATLRPGAFAVTVTHELPERLDFETVDSEILELDGCRTLVFISKKHPPGALGPPPGG</sequence>
<dbReference type="InterPro" id="IPR030445">
    <property type="entry name" value="H3-K79_meTrfase"/>
</dbReference>
<dbReference type="GO" id="GO:0140956">
    <property type="term" value="F:histone H3K79 trimethyltransferase activity"/>
    <property type="evidence" value="ECO:0007669"/>
    <property type="project" value="UniProtKB-EC"/>
</dbReference>
<dbReference type="Gene3D" id="3.40.50.150">
    <property type="entry name" value="Vaccinia Virus protein VP39"/>
    <property type="match status" value="1"/>
</dbReference>
<comment type="catalytic activity">
    <reaction evidence="5">
        <text>L-lysyl(79)-[histone H3] + 3 S-adenosyl-L-methionine = N(6),N(6),N(6)-trimethyl-L-lysyl(79)-[histone H3] + 3 S-adenosyl-L-homocysteine + 3 H(+)</text>
        <dbReference type="Rhea" id="RHEA:60328"/>
        <dbReference type="Rhea" id="RHEA-COMP:15549"/>
        <dbReference type="Rhea" id="RHEA-COMP:15552"/>
        <dbReference type="ChEBI" id="CHEBI:15378"/>
        <dbReference type="ChEBI" id="CHEBI:29969"/>
        <dbReference type="ChEBI" id="CHEBI:57856"/>
        <dbReference type="ChEBI" id="CHEBI:59789"/>
        <dbReference type="ChEBI" id="CHEBI:61961"/>
        <dbReference type="EC" id="2.1.1.360"/>
    </reaction>
</comment>
<accession>A0A8J2SWH2</accession>
<feature type="compositionally biased region" description="Basic and acidic residues" evidence="6">
    <location>
        <begin position="153"/>
        <end position="163"/>
    </location>
</feature>
<reference evidence="8" key="1">
    <citation type="submission" date="2021-11" db="EMBL/GenBank/DDBJ databases">
        <authorList>
            <consortium name="Genoscope - CEA"/>
            <person name="William W."/>
        </authorList>
    </citation>
    <scope>NUCLEOTIDE SEQUENCE</scope>
</reference>
<evidence type="ECO:0000256" key="5">
    <source>
        <dbReference type="ARBA" id="ARBA00047770"/>
    </source>
</evidence>
<dbReference type="GO" id="GO:0051726">
    <property type="term" value="P:regulation of cell cycle"/>
    <property type="evidence" value="ECO:0007669"/>
    <property type="project" value="InterPro"/>
</dbReference>
<keyword evidence="3" id="KW-0156">Chromatin regulator</keyword>